<dbReference type="EMBL" id="BJUV01000017">
    <property type="protein sequence ID" value="GEK83554.1"/>
    <property type="molecule type" value="Genomic_DNA"/>
</dbReference>
<dbReference type="InterPro" id="IPR027705">
    <property type="entry name" value="Flotillin_fam"/>
</dbReference>
<keyword evidence="9" id="KW-1185">Reference proteome</keyword>
<dbReference type="PANTHER" id="PTHR13806:SF46">
    <property type="entry name" value="FLOTILLIN-1-RELATED"/>
    <property type="match status" value="1"/>
</dbReference>
<reference evidence="8 10" key="2">
    <citation type="submission" date="2020-07" db="EMBL/GenBank/DDBJ databases">
        <title>Sequencing the genomes of 1000 actinobacteria strains.</title>
        <authorList>
            <person name="Klenk H.-P."/>
        </authorList>
    </citation>
    <scope>NUCLEOTIDE SEQUENCE [LARGE SCALE GENOMIC DNA]</scope>
    <source>
        <strain evidence="8 10">DSM 10309</strain>
    </source>
</reference>
<evidence type="ECO:0000313" key="7">
    <source>
        <dbReference type="EMBL" id="GEK83554.1"/>
    </source>
</evidence>
<dbReference type="Pfam" id="PF01145">
    <property type="entry name" value="Band_7"/>
    <property type="match status" value="1"/>
</dbReference>
<feature type="domain" description="Flotillin C-terminal" evidence="6">
    <location>
        <begin position="344"/>
        <end position="428"/>
    </location>
</feature>
<comment type="caution">
    <text evidence="8">The sequence shown here is derived from an EMBL/GenBank/DDBJ whole genome shotgun (WGS) entry which is preliminary data.</text>
</comment>
<dbReference type="InterPro" id="IPR001107">
    <property type="entry name" value="Band_7"/>
</dbReference>
<evidence type="ECO:0000259" key="5">
    <source>
        <dbReference type="Pfam" id="PF01145"/>
    </source>
</evidence>
<accession>A0A7W3JLH6</accession>
<organism evidence="8 10">
    <name type="scientific">Frigoribacterium faeni</name>
    <dbReference type="NCBI Taxonomy" id="145483"/>
    <lineage>
        <taxon>Bacteria</taxon>
        <taxon>Bacillati</taxon>
        <taxon>Actinomycetota</taxon>
        <taxon>Actinomycetes</taxon>
        <taxon>Micrococcales</taxon>
        <taxon>Microbacteriaceae</taxon>
        <taxon>Frigoribacterium</taxon>
    </lineage>
</organism>
<sequence length="473" mass="49631">MDFISGNISVVAIVVAVVIVVALLSFVASRVRRVPPNEALIVVGRGAERSEGGGISSPQKVIIGGRTFVWPIFQEGFKLSLEQYQTPVEVQAIDANYIRTAVKATVNFKVTGTEDGVRRAAQRYLLQQQQLPVIVQQSLEGSIRGLIGGQPVDDLVKNFSRLAADAVNETKGELAELGLQIETMNIREIETPGSTYLADRGRAEAAVAKQNADVAEAEAERIAALARIGNTQQTAERQLQLDVRQAQIKAETDRANAEASAAGELARATQDKLVAEQESIAVAEQAKVNQERLNIDVRQPAEAAAYAAVQNAEAERDAANAAVEAEAFRRTQLADAARAAAENEAAAVEAAGRAEAAAIKAKGLAEAEAVDALAEAQGKFGQAALASQVISRLPEIAREMAAPMGNIDALTVVSTDGANELTKSVANNMTQLQDVVKATTGLDLVSALGGFLGGRAGASDAPSAHVTTPRDSA</sequence>
<keyword evidence="4" id="KW-0812">Transmembrane</keyword>
<dbReference type="InterPro" id="IPR031905">
    <property type="entry name" value="Flotillin_C"/>
</dbReference>
<dbReference type="RefSeq" id="WP_146855399.1">
    <property type="nucleotide sequence ID" value="NZ_BAAAHR010000003.1"/>
</dbReference>
<dbReference type="AlphaFoldDB" id="A0A7W3JLH6"/>
<dbReference type="EMBL" id="JACGWW010000011">
    <property type="protein sequence ID" value="MBA8814894.1"/>
    <property type="molecule type" value="Genomic_DNA"/>
</dbReference>
<name>A0A7W3JLH6_9MICO</name>
<feature type="transmembrane region" description="Helical" evidence="4">
    <location>
        <begin position="6"/>
        <end position="28"/>
    </location>
</feature>
<evidence type="ECO:0000313" key="8">
    <source>
        <dbReference type="EMBL" id="MBA8814894.1"/>
    </source>
</evidence>
<evidence type="ECO:0000259" key="6">
    <source>
        <dbReference type="Pfam" id="PF15975"/>
    </source>
</evidence>
<dbReference type="SUPFAM" id="SSF117892">
    <property type="entry name" value="Band 7/SPFH domain"/>
    <property type="match status" value="1"/>
</dbReference>
<dbReference type="InterPro" id="IPR036013">
    <property type="entry name" value="Band_7/SPFH_dom_sf"/>
</dbReference>
<dbReference type="Gene3D" id="3.30.479.30">
    <property type="entry name" value="Band 7 domain"/>
    <property type="match status" value="1"/>
</dbReference>
<keyword evidence="4" id="KW-1133">Transmembrane helix</keyword>
<evidence type="ECO:0000313" key="10">
    <source>
        <dbReference type="Proteomes" id="UP000522688"/>
    </source>
</evidence>
<dbReference type="CDD" id="cd03399">
    <property type="entry name" value="SPFH_flotillin"/>
    <property type="match status" value="1"/>
</dbReference>
<dbReference type="OrthoDB" id="9786220at2"/>
<dbReference type="GO" id="GO:0072659">
    <property type="term" value="P:protein localization to plasma membrane"/>
    <property type="evidence" value="ECO:0007669"/>
    <property type="project" value="TreeGrafter"/>
</dbReference>
<evidence type="ECO:0000256" key="1">
    <source>
        <dbReference type="ARBA" id="ARBA00004370"/>
    </source>
</evidence>
<comment type="similarity">
    <text evidence="2">Belongs to the band 7/mec-2 family. Flotillin subfamily.</text>
</comment>
<dbReference type="Proteomes" id="UP000522688">
    <property type="component" value="Unassembled WGS sequence"/>
</dbReference>
<dbReference type="GO" id="GO:0005886">
    <property type="term" value="C:plasma membrane"/>
    <property type="evidence" value="ECO:0007669"/>
    <property type="project" value="TreeGrafter"/>
</dbReference>
<reference evidence="7 9" key="1">
    <citation type="submission" date="2019-07" db="EMBL/GenBank/DDBJ databases">
        <title>Whole genome shotgun sequence of Frigoribacterium faeni NBRC 103066.</title>
        <authorList>
            <person name="Hosoyama A."/>
            <person name="Uohara A."/>
            <person name="Ohji S."/>
            <person name="Ichikawa N."/>
        </authorList>
    </citation>
    <scope>NUCLEOTIDE SEQUENCE [LARGE SCALE GENOMIC DNA]</scope>
    <source>
        <strain evidence="7 9">NBRC 103066</strain>
    </source>
</reference>
<dbReference type="GO" id="GO:0002020">
    <property type="term" value="F:protease binding"/>
    <property type="evidence" value="ECO:0007669"/>
    <property type="project" value="TreeGrafter"/>
</dbReference>
<keyword evidence="3 4" id="KW-0472">Membrane</keyword>
<dbReference type="PANTHER" id="PTHR13806">
    <property type="entry name" value="FLOTILLIN-RELATED"/>
    <property type="match status" value="1"/>
</dbReference>
<dbReference type="Pfam" id="PF15975">
    <property type="entry name" value="Flot"/>
    <property type="match status" value="1"/>
</dbReference>
<gene>
    <name evidence="8" type="ORF">FB463_003171</name>
    <name evidence="7" type="ORF">FFA01_18630</name>
</gene>
<feature type="domain" description="Band 7" evidence="5">
    <location>
        <begin position="33"/>
        <end position="220"/>
    </location>
</feature>
<evidence type="ECO:0000313" key="9">
    <source>
        <dbReference type="Proteomes" id="UP000321154"/>
    </source>
</evidence>
<evidence type="ECO:0000256" key="2">
    <source>
        <dbReference type="ARBA" id="ARBA00007161"/>
    </source>
</evidence>
<protein>
    <submittedName>
        <fullName evidence="8">Flotillin</fullName>
    </submittedName>
</protein>
<evidence type="ECO:0000256" key="4">
    <source>
        <dbReference type="SAM" id="Phobius"/>
    </source>
</evidence>
<dbReference type="Proteomes" id="UP000321154">
    <property type="component" value="Unassembled WGS sequence"/>
</dbReference>
<evidence type="ECO:0000256" key="3">
    <source>
        <dbReference type="ARBA" id="ARBA00023136"/>
    </source>
</evidence>
<proteinExistence type="inferred from homology"/>
<comment type="subcellular location">
    <subcellularLocation>
        <location evidence="1">Membrane</location>
    </subcellularLocation>
</comment>